<dbReference type="AlphaFoldDB" id="X5MFM5"/>
<dbReference type="HOGENOM" id="CLU_010194_2_10_5"/>
<organism evidence="4 5">
    <name type="scientific">Candidatus Phaeomarinibacter ectocarpi</name>
    <dbReference type="NCBI Taxonomy" id="1458461"/>
    <lineage>
        <taxon>Bacteria</taxon>
        <taxon>Pseudomonadati</taxon>
        <taxon>Pseudomonadota</taxon>
        <taxon>Alphaproteobacteria</taxon>
        <taxon>Hyphomicrobiales</taxon>
        <taxon>Parvibaculaceae</taxon>
        <taxon>Candidatus Phaeomarinibacter</taxon>
    </lineage>
</organism>
<dbReference type="Pfam" id="PF00106">
    <property type="entry name" value="adh_short"/>
    <property type="match status" value="1"/>
</dbReference>
<dbReference type="Proteomes" id="UP000032160">
    <property type="component" value="Chromosome I"/>
</dbReference>
<dbReference type="CDD" id="cd05233">
    <property type="entry name" value="SDR_c"/>
    <property type="match status" value="1"/>
</dbReference>
<protein>
    <submittedName>
        <fullName evidence="4">3-oxoacyl-[acyl-carrier protein] reductase</fullName>
        <ecNumber evidence="4">1.1.1.100</ecNumber>
    </submittedName>
</protein>
<dbReference type="PRINTS" id="PR00081">
    <property type="entry name" value="GDHRDH"/>
</dbReference>
<dbReference type="InterPro" id="IPR036291">
    <property type="entry name" value="NAD(P)-bd_dom_sf"/>
</dbReference>
<dbReference type="GO" id="GO:0004316">
    <property type="term" value="F:3-oxoacyl-[acyl-carrier-protein] reductase (NADPH) activity"/>
    <property type="evidence" value="ECO:0007669"/>
    <property type="project" value="UniProtKB-EC"/>
</dbReference>
<dbReference type="InterPro" id="IPR002347">
    <property type="entry name" value="SDR_fam"/>
</dbReference>
<dbReference type="PATRIC" id="fig|1458461.3.peg.1758"/>
<evidence type="ECO:0000313" key="4">
    <source>
        <dbReference type="EMBL" id="CDO59969.1"/>
    </source>
</evidence>
<name>X5MFM5_9HYPH</name>
<evidence type="ECO:0000256" key="1">
    <source>
        <dbReference type="ARBA" id="ARBA00006484"/>
    </source>
</evidence>
<gene>
    <name evidence="4" type="ORF">BN1012_Phect1755</name>
</gene>
<dbReference type="STRING" id="1458461.BN1012_Phect1755"/>
<dbReference type="Gene3D" id="3.40.50.720">
    <property type="entry name" value="NAD(P)-binding Rossmann-like Domain"/>
    <property type="match status" value="1"/>
</dbReference>
<dbReference type="PANTHER" id="PTHR43391">
    <property type="entry name" value="RETINOL DEHYDROGENASE-RELATED"/>
    <property type="match status" value="1"/>
</dbReference>
<dbReference type="EC" id="1.1.1.100" evidence="4"/>
<dbReference type="PANTHER" id="PTHR43391:SF82">
    <property type="entry name" value="OXIDOREDUCTASE SADH-RELATED"/>
    <property type="match status" value="1"/>
</dbReference>
<keyword evidence="2 4" id="KW-0560">Oxidoreductase</keyword>
<dbReference type="SUPFAM" id="SSF51735">
    <property type="entry name" value="NAD(P)-binding Rossmann-fold domains"/>
    <property type="match status" value="1"/>
</dbReference>
<keyword evidence="5" id="KW-1185">Reference proteome</keyword>
<dbReference type="PRINTS" id="PR00080">
    <property type="entry name" value="SDRFAMILY"/>
</dbReference>
<proteinExistence type="inferred from homology"/>
<evidence type="ECO:0000313" key="5">
    <source>
        <dbReference type="Proteomes" id="UP000032160"/>
    </source>
</evidence>
<dbReference type="KEGG" id="pect:BN1012_Phect1755"/>
<dbReference type="OrthoDB" id="9810734at2"/>
<dbReference type="RefSeq" id="WP_043948121.1">
    <property type="nucleotide sequence ID" value="NZ_HG966617.1"/>
</dbReference>
<comment type="similarity">
    <text evidence="1 3">Belongs to the short-chain dehydrogenases/reductases (SDR) family.</text>
</comment>
<sequence length="278" mass="28752">MTNHVENKVIVVTGAGGGFGRLVALKASARGAKMVCADIDEAALADTVKQVTDAGATATGIAANVADLDQMRALAKQAVDTYGAIDVMINNAGTMPLAFFADHEVAADQWSRCIDVNIKGVLNGISAVYDQMMAQGRGHVINLSSIYGNFPVLGSGVYQATKTAVNYLSESLRVEAQGKIKVTIIKPTGVPGTALGTGVVNPDAVVGILGQNALSYGETMGKYAEGQLSAEQADPQSAEYAVLDPGYIADAIVMAIDQPWGVSLGDITIRATGDGYIL</sequence>
<evidence type="ECO:0000256" key="2">
    <source>
        <dbReference type="ARBA" id="ARBA00023002"/>
    </source>
</evidence>
<accession>X5MFM5</accession>
<evidence type="ECO:0000256" key="3">
    <source>
        <dbReference type="RuleBase" id="RU000363"/>
    </source>
</evidence>
<reference evidence="4 5" key="1">
    <citation type="journal article" date="2014" name="Front. Genet.">
        <title>Genome and metabolic network of "Candidatus Phaeomarinobacter ectocarpi" Ec32, a new candidate genus of Alphaproteobacteria frequently associated with brown algae.</title>
        <authorList>
            <person name="Dittami S.M."/>
            <person name="Barbeyron T."/>
            <person name="Boyen C."/>
            <person name="Cambefort J."/>
            <person name="Collet G."/>
            <person name="Delage L."/>
            <person name="Gobet A."/>
            <person name="Groisillier A."/>
            <person name="Leblanc C."/>
            <person name="Michel G."/>
            <person name="Scornet D."/>
            <person name="Siegel A."/>
            <person name="Tapia J.E."/>
            <person name="Tonon T."/>
        </authorList>
    </citation>
    <scope>NUCLEOTIDE SEQUENCE [LARGE SCALE GENOMIC DNA]</scope>
    <source>
        <strain evidence="4 5">Ec32</strain>
    </source>
</reference>
<dbReference type="EMBL" id="HG966617">
    <property type="protein sequence ID" value="CDO59969.1"/>
    <property type="molecule type" value="Genomic_DNA"/>
</dbReference>